<dbReference type="InterPro" id="IPR002314">
    <property type="entry name" value="aa-tRNA-synt_IIb"/>
</dbReference>
<feature type="site" description="Important for serine binding" evidence="8">
    <location>
        <position position="473"/>
    </location>
</feature>
<dbReference type="Proteomes" id="UP000283383">
    <property type="component" value="Unassembled WGS sequence"/>
</dbReference>
<evidence type="ECO:0000256" key="3">
    <source>
        <dbReference type="ARBA" id="ARBA00022741"/>
    </source>
</evidence>
<dbReference type="Pfam" id="PF00587">
    <property type="entry name" value="tRNA-synt_2b"/>
    <property type="match status" value="1"/>
</dbReference>
<proteinExistence type="predicted"/>
<dbReference type="PRINTS" id="PR00981">
    <property type="entry name" value="TRNASYNTHSER"/>
</dbReference>
<keyword evidence="2 12" id="KW-0436">Ligase</keyword>
<evidence type="ECO:0000256" key="6">
    <source>
        <dbReference type="ARBA" id="ARBA00031113"/>
    </source>
</evidence>
<feature type="region of interest" description="Disordered" evidence="10">
    <location>
        <begin position="103"/>
        <end position="133"/>
    </location>
</feature>
<evidence type="ECO:0000256" key="1">
    <source>
        <dbReference type="ARBA" id="ARBA00012840"/>
    </source>
</evidence>
<dbReference type="InterPro" id="IPR015866">
    <property type="entry name" value="Ser-tRNA-synth_1_N"/>
</dbReference>
<feature type="binding site" evidence="8">
    <location>
        <position position="310"/>
    </location>
    <ligand>
        <name>L-serine</name>
        <dbReference type="ChEBI" id="CHEBI:33384"/>
    </ligand>
</feature>
<dbReference type="AlphaFoldDB" id="A0A420HM29"/>
<accession>A0A420HM29</accession>
<dbReference type="FunFam" id="3.30.930.10:FF:000069">
    <property type="entry name" value="Seryl-tRNA synthetase"/>
    <property type="match status" value="1"/>
</dbReference>
<reference evidence="12 13" key="1">
    <citation type="journal article" date="2018" name="BMC Genomics">
        <title>Comparative genome analyses reveal sequence features reflecting distinct modes of host-adaptation between dicot and monocot powdery mildew.</title>
        <authorList>
            <person name="Wu Y."/>
            <person name="Ma X."/>
            <person name="Pan Z."/>
            <person name="Kale S.D."/>
            <person name="Song Y."/>
            <person name="King H."/>
            <person name="Zhang Q."/>
            <person name="Presley C."/>
            <person name="Deng X."/>
            <person name="Wei C.I."/>
            <person name="Xiao S."/>
        </authorList>
    </citation>
    <scope>NUCLEOTIDE SEQUENCE [LARGE SCALE GENOMIC DNA]</scope>
    <source>
        <strain evidence="12">UMSG3</strain>
    </source>
</reference>
<dbReference type="PIRSF" id="PIRSF001529">
    <property type="entry name" value="Ser-tRNA-synth_IIa"/>
    <property type="match status" value="1"/>
</dbReference>
<protein>
    <recommendedName>
        <fullName evidence="1">serine--tRNA ligase</fullName>
        <ecNumber evidence="1">6.1.1.11</ecNumber>
    </recommendedName>
    <alternativeName>
        <fullName evidence="6">Seryl-tRNA synthetase</fullName>
    </alternativeName>
    <alternativeName>
        <fullName evidence="7">Seryl-tRNA(Ser) synthetase</fullName>
    </alternativeName>
</protein>
<dbReference type="SUPFAM" id="SSF55681">
    <property type="entry name" value="Class II aaRS and biotin synthetases"/>
    <property type="match status" value="1"/>
</dbReference>
<feature type="domain" description="Aminoacyl-transfer RNA synthetases class-II family profile" evidence="11">
    <location>
        <begin position="242"/>
        <end position="499"/>
    </location>
</feature>
<gene>
    <name evidence="12" type="ORF">GcM3_181041</name>
</gene>
<dbReference type="Gene3D" id="1.10.287.40">
    <property type="entry name" value="Serine-tRNA synthetase, tRNA binding domain"/>
    <property type="match status" value="1"/>
</dbReference>
<evidence type="ECO:0000259" key="11">
    <source>
        <dbReference type="PROSITE" id="PS50862"/>
    </source>
</evidence>
<dbReference type="GO" id="GO:0004828">
    <property type="term" value="F:serine-tRNA ligase activity"/>
    <property type="evidence" value="ECO:0007669"/>
    <property type="project" value="UniProtKB-EC"/>
</dbReference>
<dbReference type="STRING" id="62708.A0A420HM29"/>
<keyword evidence="3" id="KW-0547">Nucleotide-binding</keyword>
<feature type="compositionally biased region" description="Polar residues" evidence="10">
    <location>
        <begin position="111"/>
        <end position="121"/>
    </location>
</feature>
<dbReference type="InterPro" id="IPR010978">
    <property type="entry name" value="tRNA-bd_arm"/>
</dbReference>
<dbReference type="PROSITE" id="PS50862">
    <property type="entry name" value="AA_TRNA_LIGASE_II"/>
    <property type="match status" value="1"/>
</dbReference>
<dbReference type="GO" id="GO:0006434">
    <property type="term" value="P:seryl-tRNA aminoacylation"/>
    <property type="evidence" value="ECO:0007669"/>
    <property type="project" value="InterPro"/>
</dbReference>
<dbReference type="UniPathway" id="UPA00906">
    <property type="reaction ID" value="UER00895"/>
</dbReference>
<evidence type="ECO:0000256" key="10">
    <source>
        <dbReference type="SAM" id="MobiDB-lite"/>
    </source>
</evidence>
<dbReference type="Pfam" id="PF02403">
    <property type="entry name" value="Seryl_tRNA_N"/>
    <property type="match status" value="1"/>
</dbReference>
<evidence type="ECO:0000256" key="4">
    <source>
        <dbReference type="ARBA" id="ARBA00022840"/>
    </source>
</evidence>
<dbReference type="InterPro" id="IPR045864">
    <property type="entry name" value="aa-tRNA-synth_II/BPL/LPL"/>
</dbReference>
<dbReference type="NCBIfam" id="TIGR00414">
    <property type="entry name" value="serS"/>
    <property type="match status" value="1"/>
</dbReference>
<dbReference type="InterPro" id="IPR006195">
    <property type="entry name" value="aa-tRNA-synth_II"/>
</dbReference>
<dbReference type="EC" id="6.1.1.11" evidence="1"/>
<evidence type="ECO:0000256" key="5">
    <source>
        <dbReference type="ARBA" id="ARBA00023146"/>
    </source>
</evidence>
<feature type="binding site" evidence="9">
    <location>
        <begin position="341"/>
        <end position="343"/>
    </location>
    <ligand>
        <name>ATP</name>
        <dbReference type="ChEBI" id="CHEBI:30616"/>
    </ligand>
</feature>
<dbReference type="InterPro" id="IPR002317">
    <property type="entry name" value="Ser-tRNA-ligase_type_1"/>
</dbReference>
<dbReference type="SUPFAM" id="SSF46589">
    <property type="entry name" value="tRNA-binding arm"/>
    <property type="match status" value="1"/>
</dbReference>
<evidence type="ECO:0000256" key="9">
    <source>
        <dbReference type="PIRSR" id="PIRSR001529-2"/>
    </source>
</evidence>
<dbReference type="Gene3D" id="3.30.930.10">
    <property type="entry name" value="Bira Bifunctional Protein, Domain 2"/>
    <property type="match status" value="1"/>
</dbReference>
<evidence type="ECO:0000313" key="13">
    <source>
        <dbReference type="Proteomes" id="UP000283383"/>
    </source>
</evidence>
<evidence type="ECO:0000256" key="2">
    <source>
        <dbReference type="ARBA" id="ARBA00022598"/>
    </source>
</evidence>
<keyword evidence="13" id="KW-1185">Reference proteome</keyword>
<keyword evidence="5" id="KW-0030">Aminoacyl-tRNA synthetase</keyword>
<dbReference type="InterPro" id="IPR042103">
    <property type="entry name" value="SerRS_1_N_sf"/>
</dbReference>
<evidence type="ECO:0000256" key="8">
    <source>
        <dbReference type="PIRSR" id="PIRSR001529-1"/>
    </source>
</evidence>
<feature type="binding site" evidence="9">
    <location>
        <begin position="434"/>
        <end position="437"/>
    </location>
    <ligand>
        <name>ATP</name>
        <dbReference type="ChEBI" id="CHEBI:30616"/>
    </ligand>
</feature>
<keyword evidence="4 9" id="KW-0067">ATP-binding</keyword>
<evidence type="ECO:0000313" key="12">
    <source>
        <dbReference type="EMBL" id="RKF58482.1"/>
    </source>
</evidence>
<feature type="compositionally biased region" description="Basic and acidic residues" evidence="10">
    <location>
        <begin position="122"/>
        <end position="133"/>
    </location>
</feature>
<feature type="binding site" evidence="9">
    <location>
        <begin position="357"/>
        <end position="360"/>
    </location>
    <ligand>
        <name>ATP</name>
        <dbReference type="ChEBI" id="CHEBI:30616"/>
    </ligand>
</feature>
<dbReference type="GO" id="GO:0005524">
    <property type="term" value="F:ATP binding"/>
    <property type="evidence" value="ECO:0007669"/>
    <property type="project" value="UniProtKB-KW"/>
</dbReference>
<name>A0A420HM29_9PEZI</name>
<comment type="caution">
    <text evidence="12">The sequence shown here is derived from an EMBL/GenBank/DDBJ whole genome shotgun (WGS) entry which is preliminary data.</text>
</comment>
<sequence>MCAATMRSSNRVLMPLHKDLYLRCRNKNLKRLLCRSYHASIRLRNDLHYPSIAPKVSIDTKHIRENVSLYEQNCLDRNYVTQAEYPAKICDLTKRWQSYQQSSRLMRERSNSLTRQLASKSKPSDADGADNEKMTREDILKEARSLKEELSVISQKQNSLNTEIGLLAKDIPNLMSDETPRGTVPTVVGFINEHPDPDPNIQTRSWRSHVDIGQELKLIDFAGAATTSGWGWYYLLNEAAFLEQALVQFALSIARKRGWSLISPPSMVYSHIADSCGFLPRDQNGEQQVYQIQQCSEDIGRKPQRSLAGTAEIPLASMKANQTLEVENLPLKYIAVSRCYRAEAGARGADTKGLYRVHEFTKVEMFAFTMPNSAASMLIFDEILSIQREILTALQLHCRILDMPSMDLGASATRKRDIEVFFPSRRARASGWGEVTSLSNCTDYQTRRLATRLRSPQSNHVDQFLFPYTLNGTALAIPRVLAALLEYGWDEERGVVVIPEALWPWMDGVRIIGKSML</sequence>
<feature type="binding site" evidence="8">
    <location>
        <position position="471"/>
    </location>
    <ligand>
        <name>L-serine</name>
        <dbReference type="ChEBI" id="CHEBI:33384"/>
    </ligand>
</feature>
<evidence type="ECO:0000256" key="7">
    <source>
        <dbReference type="ARBA" id="ARBA00034892"/>
    </source>
</evidence>
<organism evidence="12 13">
    <name type="scientific">Golovinomyces cichoracearum</name>
    <dbReference type="NCBI Taxonomy" id="62708"/>
    <lineage>
        <taxon>Eukaryota</taxon>
        <taxon>Fungi</taxon>
        <taxon>Dikarya</taxon>
        <taxon>Ascomycota</taxon>
        <taxon>Pezizomycotina</taxon>
        <taxon>Leotiomycetes</taxon>
        <taxon>Erysiphales</taxon>
        <taxon>Erysiphaceae</taxon>
        <taxon>Golovinomyces</taxon>
    </lineage>
</organism>
<dbReference type="EMBL" id="MCBQ01018188">
    <property type="protein sequence ID" value="RKF58482.1"/>
    <property type="molecule type" value="Genomic_DNA"/>
</dbReference>
<dbReference type="PANTHER" id="PTHR11778">
    <property type="entry name" value="SERYL-TRNA SYNTHETASE"/>
    <property type="match status" value="1"/>
</dbReference>
<feature type="binding site" evidence="8">
    <location>
        <position position="364"/>
    </location>
    <ligand>
        <name>L-serine</name>
        <dbReference type="ChEBI" id="CHEBI:33384"/>
    </ligand>
</feature>
<feature type="binding site" evidence="8">
    <location>
        <position position="341"/>
    </location>
    <ligand>
        <name>L-serine</name>
        <dbReference type="ChEBI" id="CHEBI:33384"/>
    </ligand>
</feature>